<feature type="domain" description="TonB-dependent receptor plug" evidence="12">
    <location>
        <begin position="85"/>
        <end position="178"/>
    </location>
</feature>
<dbReference type="PROSITE" id="PS52016">
    <property type="entry name" value="TONB_DEPENDENT_REC_3"/>
    <property type="match status" value="1"/>
</dbReference>
<evidence type="ECO:0000256" key="7">
    <source>
        <dbReference type="ARBA" id="ARBA00023170"/>
    </source>
</evidence>
<proteinExistence type="inferred from homology"/>
<keyword evidence="3 10" id="KW-0732">Signal</keyword>
<evidence type="ECO:0000313" key="13">
    <source>
        <dbReference type="EMBL" id="QXO15772.1"/>
    </source>
</evidence>
<keyword evidence="6 9" id="KW-0798">TonB box</keyword>
<keyword evidence="8" id="KW-1134">Transmembrane beta strand</keyword>
<comment type="subcellular location">
    <subcellularLocation>
        <location evidence="8">Cell outer membrane</location>
        <topology evidence="8">Multi-pass membrane protein</topology>
    </subcellularLocation>
</comment>
<feature type="signal peptide" evidence="10">
    <location>
        <begin position="1"/>
        <end position="29"/>
    </location>
</feature>
<dbReference type="PANTHER" id="PTHR32552">
    <property type="entry name" value="FERRICHROME IRON RECEPTOR-RELATED"/>
    <property type="match status" value="1"/>
</dbReference>
<dbReference type="EMBL" id="CP076642">
    <property type="protein sequence ID" value="QXO15772.1"/>
    <property type="molecule type" value="Genomic_DNA"/>
</dbReference>
<evidence type="ECO:0000256" key="5">
    <source>
        <dbReference type="ARBA" id="ARBA00023065"/>
    </source>
</evidence>
<keyword evidence="8 9" id="KW-0472">Membrane</keyword>
<dbReference type="GO" id="GO:0038023">
    <property type="term" value="F:signaling receptor activity"/>
    <property type="evidence" value="ECO:0007669"/>
    <property type="project" value="InterPro"/>
</dbReference>
<comment type="similarity">
    <text evidence="1 8 9">Belongs to the TonB-dependent receptor family.</text>
</comment>
<evidence type="ECO:0000256" key="8">
    <source>
        <dbReference type="PROSITE-ProRule" id="PRU01360"/>
    </source>
</evidence>
<organism evidence="13 14">
    <name type="scientific">Vibrio ostreae</name>
    <dbReference type="NCBI Taxonomy" id="2841925"/>
    <lineage>
        <taxon>Bacteria</taxon>
        <taxon>Pseudomonadati</taxon>
        <taxon>Pseudomonadota</taxon>
        <taxon>Gammaproteobacteria</taxon>
        <taxon>Vibrionales</taxon>
        <taxon>Vibrionaceae</taxon>
        <taxon>Vibrio</taxon>
    </lineage>
</organism>
<evidence type="ECO:0000256" key="10">
    <source>
        <dbReference type="SAM" id="SignalP"/>
    </source>
</evidence>
<dbReference type="GO" id="GO:0015344">
    <property type="term" value="F:siderophore uptake transmembrane transporter activity"/>
    <property type="evidence" value="ECO:0007669"/>
    <property type="project" value="TreeGrafter"/>
</dbReference>
<evidence type="ECO:0000313" key="14">
    <source>
        <dbReference type="Proteomes" id="UP000694232"/>
    </source>
</evidence>
<dbReference type="InterPro" id="IPR000531">
    <property type="entry name" value="Beta-barrel_TonB"/>
</dbReference>
<keyword evidence="2" id="KW-0410">Iron transport</keyword>
<name>A0A975U5Z7_9VIBR</name>
<keyword evidence="14" id="KW-1185">Reference proteome</keyword>
<evidence type="ECO:0000256" key="3">
    <source>
        <dbReference type="ARBA" id="ARBA00022729"/>
    </source>
</evidence>
<dbReference type="AlphaFoldDB" id="A0A975U5Z7"/>
<evidence type="ECO:0000256" key="6">
    <source>
        <dbReference type="ARBA" id="ARBA00023077"/>
    </source>
</evidence>
<dbReference type="RefSeq" id="WP_218561685.1">
    <property type="nucleotide sequence ID" value="NZ_CP076642.1"/>
</dbReference>
<dbReference type="CDD" id="cd01347">
    <property type="entry name" value="ligand_gated_channel"/>
    <property type="match status" value="1"/>
</dbReference>
<dbReference type="PANTHER" id="PTHR32552:SF68">
    <property type="entry name" value="FERRICHROME OUTER MEMBRANE TRANSPORTER_PHAGE RECEPTOR"/>
    <property type="match status" value="1"/>
</dbReference>
<keyword evidence="8" id="KW-0998">Cell outer membrane</keyword>
<dbReference type="Proteomes" id="UP000694232">
    <property type="component" value="Chromosome 2"/>
</dbReference>
<dbReference type="InterPro" id="IPR010105">
    <property type="entry name" value="TonB_sidphr_rcpt"/>
</dbReference>
<gene>
    <name evidence="13" type="ORF">KNV97_04990</name>
</gene>
<accession>A0A975U5Z7</accession>
<evidence type="ECO:0000256" key="1">
    <source>
        <dbReference type="ARBA" id="ARBA00009810"/>
    </source>
</evidence>
<dbReference type="GO" id="GO:0009279">
    <property type="term" value="C:cell outer membrane"/>
    <property type="evidence" value="ECO:0007669"/>
    <property type="project" value="UniProtKB-SubCell"/>
</dbReference>
<dbReference type="NCBIfam" id="TIGR01783">
    <property type="entry name" value="TonB-siderophor"/>
    <property type="match status" value="1"/>
</dbReference>
<reference evidence="13" key="1">
    <citation type="submission" date="2021-06" db="EMBL/GenBank/DDBJ databases">
        <title>Vibrio nov. sp., novel gut bacterium isolated from Yellow Sea oyster.</title>
        <authorList>
            <person name="Muhammad N."/>
            <person name="Nguyen T.H."/>
            <person name="Lee Y.-J."/>
            <person name="Ko J."/>
            <person name="Kim S.-G."/>
        </authorList>
    </citation>
    <scope>NUCLEOTIDE SEQUENCE</scope>
    <source>
        <strain evidence="13">OG9-811</strain>
    </source>
</reference>
<evidence type="ECO:0000256" key="4">
    <source>
        <dbReference type="ARBA" id="ARBA00023004"/>
    </source>
</evidence>
<evidence type="ECO:0000259" key="11">
    <source>
        <dbReference type="Pfam" id="PF00593"/>
    </source>
</evidence>
<evidence type="ECO:0000256" key="9">
    <source>
        <dbReference type="RuleBase" id="RU003357"/>
    </source>
</evidence>
<dbReference type="InterPro" id="IPR039426">
    <property type="entry name" value="TonB-dep_rcpt-like"/>
</dbReference>
<dbReference type="Pfam" id="PF00593">
    <property type="entry name" value="TonB_dep_Rec_b-barrel"/>
    <property type="match status" value="1"/>
</dbReference>
<dbReference type="InterPro" id="IPR012910">
    <property type="entry name" value="Plug_dom"/>
</dbReference>
<feature type="domain" description="TonB-dependent receptor-like beta-barrel" evidence="11">
    <location>
        <begin position="268"/>
        <end position="686"/>
    </location>
</feature>
<keyword evidence="4" id="KW-0408">Iron</keyword>
<keyword evidence="8" id="KW-0812">Transmembrane</keyword>
<dbReference type="KEGG" id="vos:KNV97_04990"/>
<keyword evidence="8" id="KW-0813">Transport</keyword>
<keyword evidence="5" id="KW-0406">Ion transport</keyword>
<feature type="chain" id="PRO_5037585558" evidence="10">
    <location>
        <begin position="30"/>
        <end position="718"/>
    </location>
</feature>
<dbReference type="GO" id="GO:0015891">
    <property type="term" value="P:siderophore transport"/>
    <property type="evidence" value="ECO:0007669"/>
    <property type="project" value="InterPro"/>
</dbReference>
<sequence>MKAPTKLHPLCLAIVAGLGAPGLGTAAFAADNATSIELATQPVTSSADAETSSADQDTMTVYGRALSLYRANETSLATKTPTAIDDTPQSIQVLPQQLIEDQGARQITDLYRSVSGVSQYSYSGVTFRGFRQDEILYDGVRGDPFNGFAIPQLFNIERVEVLKGPSSAVMGSGEPGGVMNYVTKKPAYTTQRRVSVTAGNQEFVSGGVELSGPVNDDASQRYRVAIYQDHENPSRTNTDVRNRIIDLGYSWDMSEDSTVTAQFTDIIQHYGGARLRGIPTDDAGNFLADIDWNANEASDFQDLEAQVYQLRLDHSFNDWLSGDVTLRYYENSEDQKYHEPNGLEDTDGDGVADWSKRQFRDQVRDNKAGSVSANLVALLGDHTLLFGGDYYRIDEDYVYYRAKSVGGLSLTNPVYGADTSAYTLSLSKQTDSRSERYGAYAQDQWQISEQWNVLAGLRIDGFKDEVNDIKNSTEDHYTGSGMSYRLGSTYKINPQWHPYAVVATGFVPQDAADQASSNGGPFDPEESLMFETGVRSYWFDNALNVNLALYHITKENILQADPDDDTRSVAFGKVRSQGVEVDMLADVTDNWTANLSYAYNDTRVKEAYDGISGTVGTRFANAPHHQLGLWTRYDLTAIDSSVGFGADHVSEQYNQSGQIVKAYTVFDASWQTRWQDWLFQLNVKNLFDKKYAVSGFIDRTGHFPGEQRRVYLTASYDF</sequence>
<evidence type="ECO:0000259" key="12">
    <source>
        <dbReference type="Pfam" id="PF07715"/>
    </source>
</evidence>
<evidence type="ECO:0000256" key="2">
    <source>
        <dbReference type="ARBA" id="ARBA00022496"/>
    </source>
</evidence>
<keyword evidence="7 13" id="KW-0675">Receptor</keyword>
<dbReference type="Pfam" id="PF07715">
    <property type="entry name" value="Plug"/>
    <property type="match status" value="1"/>
</dbReference>
<protein>
    <submittedName>
        <fullName evidence="13">TonB-dependent receptor</fullName>
    </submittedName>
</protein>